<dbReference type="EMBL" id="NCKU01007517">
    <property type="protein sequence ID" value="RWS02584.1"/>
    <property type="molecule type" value="Genomic_DNA"/>
</dbReference>
<evidence type="ECO:0000259" key="7">
    <source>
        <dbReference type="Pfam" id="PF03081"/>
    </source>
</evidence>
<dbReference type="EMBL" id="NCKU01007487">
    <property type="protein sequence ID" value="RWS02602.1"/>
    <property type="molecule type" value="Genomic_DNA"/>
</dbReference>
<dbReference type="AlphaFoldDB" id="A0A443QHU9"/>
<gene>
    <name evidence="9" type="ORF">B4U79_08193</name>
    <name evidence="8" type="ORF">B4U79_12484</name>
</gene>
<dbReference type="GO" id="GO:0006887">
    <property type="term" value="P:exocytosis"/>
    <property type="evidence" value="ECO:0007669"/>
    <property type="project" value="UniProtKB-KW"/>
</dbReference>
<evidence type="ECO:0000256" key="5">
    <source>
        <dbReference type="RuleBase" id="RU365026"/>
    </source>
</evidence>
<dbReference type="SUPFAM" id="SSF74788">
    <property type="entry name" value="Cullin repeat-like"/>
    <property type="match status" value="1"/>
</dbReference>
<dbReference type="PANTHER" id="PTHR12542">
    <property type="entry name" value="EXOCYST COMPLEX PROTEIN EXO70"/>
    <property type="match status" value="1"/>
</dbReference>
<comment type="similarity">
    <text evidence="1 5">Belongs to the EXO70 family.</text>
</comment>
<keyword evidence="5" id="KW-0653">Protein transport</keyword>
<dbReference type="InterPro" id="IPR046364">
    <property type="entry name" value="Exo70_C"/>
</dbReference>
<accession>A0A443QHU9</accession>
<sequence>MMDDTREKLETETKNLNAFKAILNKSNEQTKTMCAILSHFDERLAKLEETIAPVYKETGNLQLRQENIVKTLENLDYVIKFYTVSSEVEPIIRAGISQNSLQSFLFNVEKLKDALNYFEQNNPESPELMNVSALYEKGGNIVETEFRQLLSRHSKSIAPVIIYDLVNEDESSLEAEKNILEQIPEKTKSELKALGEWLCNNRKENFISAYSSLRAEVLVKSLQALKDHQKSSSGGNPNATSGIHSSPLSSRKNVLTPLRDTPPNRKTPKSIQQVLKKKLHDVIPSEMLGGKPSHPIAADLKEDISISEREIVFYLTCVTALYKLMQCELKLMEGIIAIRYQKIMFSRLVYPALENVVAEGEHLANRVKKFTARHDFMAALSLFPLLRHQATMRHSFDLLFDGCSVEVQSKFQGLVVTLQTTINRTLEEFIDYIKTDTETKVPKDGTVHELTSNTMIFVVNLMEHLDILSRVITITDMQSVDSSMDKNRWAYAQYISRVLSALGQTLQTKSEAYSDIYLRAIFLLNNYHYILQTLRKSHLLDIVSLYEREIEFIYESKIIENKRVYSQSWSRVLHFVLEMDKPLSQQRMVPEMNQIANMKLKDKDRQNIKDKFAGFNKEFEEIKKAQTAYAVPNAELRESLKRDNIDFIVPKYKLFYDKYINMNFTKNLDKYAKYTPDDVAAMIDTFFDSAA</sequence>
<feature type="region of interest" description="Disordered" evidence="6">
    <location>
        <begin position="227"/>
        <end position="270"/>
    </location>
</feature>
<feature type="compositionally biased region" description="Polar residues" evidence="6">
    <location>
        <begin position="231"/>
        <end position="253"/>
    </location>
</feature>
<evidence type="ECO:0000313" key="10">
    <source>
        <dbReference type="Proteomes" id="UP000285301"/>
    </source>
</evidence>
<evidence type="ECO:0000256" key="1">
    <source>
        <dbReference type="ARBA" id="ARBA00006756"/>
    </source>
</evidence>
<dbReference type="Pfam" id="PF20669">
    <property type="entry name" value="Exo70_N"/>
    <property type="match status" value="1"/>
</dbReference>
<dbReference type="GO" id="GO:0000145">
    <property type="term" value="C:exocyst"/>
    <property type="evidence" value="ECO:0007669"/>
    <property type="project" value="InterPro"/>
</dbReference>
<protein>
    <recommendedName>
        <fullName evidence="4 5">Exocyst complex component 7</fullName>
    </recommendedName>
    <alternativeName>
        <fullName evidence="5">Exocyst complex component Exo70</fullName>
    </alternativeName>
</protein>
<evidence type="ECO:0000256" key="3">
    <source>
        <dbReference type="ARBA" id="ARBA00022483"/>
    </source>
</evidence>
<evidence type="ECO:0000256" key="6">
    <source>
        <dbReference type="SAM" id="MobiDB-lite"/>
    </source>
</evidence>
<name>A0A443QHU9_9ACAR</name>
<evidence type="ECO:0000313" key="8">
    <source>
        <dbReference type="EMBL" id="RWS02584.1"/>
    </source>
</evidence>
<reference evidence="9 10" key="1">
    <citation type="journal article" date="2018" name="Gigascience">
        <title>Genomes of trombidid mites reveal novel predicted allergens and laterally-transferred genes associated with secondary metabolism.</title>
        <authorList>
            <person name="Dong X."/>
            <person name="Chaisiri K."/>
            <person name="Xia D."/>
            <person name="Armstrong S.D."/>
            <person name="Fang Y."/>
            <person name="Donnelly M.J."/>
            <person name="Kadowaki T."/>
            <person name="McGarry J.W."/>
            <person name="Darby A.C."/>
            <person name="Makepeace B.L."/>
        </authorList>
    </citation>
    <scope>NUCLEOTIDE SEQUENCE [LARGE SCALE GENOMIC DNA]</scope>
    <source>
        <strain evidence="9">UoL-WK</strain>
    </source>
</reference>
<dbReference type="Gene3D" id="1.20.1280.170">
    <property type="entry name" value="Exocyst complex component Exo70"/>
    <property type="match status" value="2"/>
</dbReference>
<evidence type="ECO:0000256" key="2">
    <source>
        <dbReference type="ARBA" id="ARBA00022448"/>
    </source>
</evidence>
<feature type="domain" description="Exocyst complex subunit Exo70 C-terminal" evidence="7">
    <location>
        <begin position="316"/>
        <end position="684"/>
    </location>
</feature>
<reference evidence="9" key="2">
    <citation type="submission" date="2018-11" db="EMBL/GenBank/DDBJ databases">
        <title>Trombidioid mite genomics.</title>
        <authorList>
            <person name="Dong X."/>
        </authorList>
    </citation>
    <scope>NUCLEOTIDE SEQUENCE</scope>
    <source>
        <strain evidence="9">UoL-WK</strain>
    </source>
</reference>
<proteinExistence type="inferred from homology"/>
<keyword evidence="3 5" id="KW-0268">Exocytosis</keyword>
<organism evidence="9 10">
    <name type="scientific">Dinothrombium tinctorium</name>
    <dbReference type="NCBI Taxonomy" id="1965070"/>
    <lineage>
        <taxon>Eukaryota</taxon>
        <taxon>Metazoa</taxon>
        <taxon>Ecdysozoa</taxon>
        <taxon>Arthropoda</taxon>
        <taxon>Chelicerata</taxon>
        <taxon>Arachnida</taxon>
        <taxon>Acari</taxon>
        <taxon>Acariformes</taxon>
        <taxon>Trombidiformes</taxon>
        <taxon>Prostigmata</taxon>
        <taxon>Anystina</taxon>
        <taxon>Parasitengona</taxon>
        <taxon>Trombidioidea</taxon>
        <taxon>Trombidiidae</taxon>
        <taxon>Dinothrombium</taxon>
    </lineage>
</organism>
<dbReference type="OrthoDB" id="1922221at2759"/>
<evidence type="ECO:0000313" key="9">
    <source>
        <dbReference type="EMBL" id="RWS02602.1"/>
    </source>
</evidence>
<keyword evidence="2 5" id="KW-0813">Transport</keyword>
<dbReference type="GO" id="GO:0015031">
    <property type="term" value="P:protein transport"/>
    <property type="evidence" value="ECO:0007669"/>
    <property type="project" value="UniProtKB-KW"/>
</dbReference>
<dbReference type="PANTHER" id="PTHR12542:SF41">
    <property type="entry name" value="EXOCYST COMPLEX COMPONENT 7"/>
    <property type="match status" value="1"/>
</dbReference>
<comment type="caution">
    <text evidence="9">The sequence shown here is derived from an EMBL/GenBank/DDBJ whole genome shotgun (WGS) entry which is preliminary data.</text>
</comment>
<dbReference type="InterPro" id="IPR004140">
    <property type="entry name" value="Exo70"/>
</dbReference>
<dbReference type="Proteomes" id="UP000285301">
    <property type="component" value="Unassembled WGS sequence"/>
</dbReference>
<dbReference type="STRING" id="1965070.A0A443QHU9"/>
<dbReference type="InterPro" id="IPR016159">
    <property type="entry name" value="Cullin_repeat-like_dom_sf"/>
</dbReference>
<dbReference type="GO" id="GO:0005546">
    <property type="term" value="F:phosphatidylinositol-4,5-bisphosphate binding"/>
    <property type="evidence" value="ECO:0007669"/>
    <property type="project" value="InterPro"/>
</dbReference>
<evidence type="ECO:0000256" key="4">
    <source>
        <dbReference type="ARBA" id="ARBA00026169"/>
    </source>
</evidence>
<comment type="function">
    <text evidence="5">Component of the exocyst complex involved in the docking of exocytic vesicles with fusion sites on the plasma membrane.</text>
</comment>
<dbReference type="Pfam" id="PF03081">
    <property type="entry name" value="Exo70_C"/>
    <property type="match status" value="1"/>
</dbReference>
<keyword evidence="10" id="KW-1185">Reference proteome</keyword>